<sequence length="115" mass="13084">MAKLQTQFLAFHNNIKLGTYAENGFLREKRDLIINKLKEKLTAKVEDGYPQFVKSFNQGSYALNTGIKPINGDYDIDVGVLLDCHIEDYKPVDLKELVAECIKHTNRKVDMSGHV</sequence>
<evidence type="ECO:0000256" key="8">
    <source>
        <dbReference type="ARBA" id="ARBA00023118"/>
    </source>
</evidence>
<evidence type="ECO:0000313" key="13">
    <source>
        <dbReference type="Proteomes" id="UP000442109"/>
    </source>
</evidence>
<organism evidence="12 13">
    <name type="scientific">Psychrobacter sanguinis</name>
    <dbReference type="NCBI Taxonomy" id="861445"/>
    <lineage>
        <taxon>Bacteria</taxon>
        <taxon>Pseudomonadati</taxon>
        <taxon>Pseudomonadota</taxon>
        <taxon>Gammaproteobacteria</taxon>
        <taxon>Moraxellales</taxon>
        <taxon>Moraxellaceae</taxon>
        <taxon>Psychrobacter</taxon>
    </lineage>
</organism>
<keyword evidence="8" id="KW-0051">Antiviral defense</keyword>
<dbReference type="OrthoDB" id="5569081at2"/>
<dbReference type="AlphaFoldDB" id="A0A844LXC2"/>
<keyword evidence="3" id="KW-0479">Metal-binding</keyword>
<dbReference type="GO" id="GO:0009117">
    <property type="term" value="P:nucleotide metabolic process"/>
    <property type="evidence" value="ECO:0007669"/>
    <property type="project" value="UniProtKB-KW"/>
</dbReference>
<evidence type="ECO:0000256" key="2">
    <source>
        <dbReference type="ARBA" id="ARBA00022695"/>
    </source>
</evidence>
<evidence type="ECO:0000313" key="12">
    <source>
        <dbReference type="EMBL" id="MUG31406.1"/>
    </source>
</evidence>
<evidence type="ECO:0000256" key="7">
    <source>
        <dbReference type="ARBA" id="ARBA00023080"/>
    </source>
</evidence>
<protein>
    <recommendedName>
        <fullName evidence="9">Cyclic GMP-AMP synthase</fullName>
    </recommendedName>
</protein>
<evidence type="ECO:0000256" key="4">
    <source>
        <dbReference type="ARBA" id="ARBA00022741"/>
    </source>
</evidence>
<dbReference type="Proteomes" id="UP000442109">
    <property type="component" value="Unassembled WGS sequence"/>
</dbReference>
<dbReference type="RefSeq" id="WP_155586611.1">
    <property type="nucleotide sequence ID" value="NZ_WFKQ01000001.1"/>
</dbReference>
<dbReference type="GO" id="GO:0046872">
    <property type="term" value="F:metal ion binding"/>
    <property type="evidence" value="ECO:0007669"/>
    <property type="project" value="UniProtKB-KW"/>
</dbReference>
<reference evidence="12 13" key="1">
    <citation type="journal article" date="2019" name="PLoS ONE">
        <title>Pup mortality in New Zealand sea lions (Phocarctos hookeri) at Enderby Island, Auckland Islands, 2013-18.</title>
        <authorList>
            <person name="Michael S.A."/>
            <person name="Hayman D.T.S."/>
            <person name="Gray R."/>
            <person name="Zhang J."/>
            <person name="Rogers L."/>
            <person name="Roe W.D."/>
        </authorList>
    </citation>
    <scope>NUCLEOTIDE SEQUENCE [LARGE SCALE GENOMIC DNA]</scope>
    <source>
        <strain evidence="12 13">SM868</strain>
    </source>
</reference>
<evidence type="ECO:0000256" key="10">
    <source>
        <dbReference type="ARBA" id="ARBA00048304"/>
    </source>
</evidence>
<comment type="catalytic activity">
    <reaction evidence="10">
        <text>GTP + ATP = 3',3'-cGAMP + 2 diphosphate</text>
        <dbReference type="Rhea" id="RHEA:35647"/>
        <dbReference type="ChEBI" id="CHEBI:30616"/>
        <dbReference type="ChEBI" id="CHEBI:33019"/>
        <dbReference type="ChEBI" id="CHEBI:37565"/>
        <dbReference type="ChEBI" id="CHEBI:71501"/>
    </reaction>
    <physiologicalReaction direction="left-to-right" evidence="10">
        <dbReference type="Rhea" id="RHEA:35648"/>
    </physiologicalReaction>
</comment>
<feature type="domain" description="Cyclic GMP-AMP synthase DncV-like nucleotidyltransferase" evidence="11">
    <location>
        <begin position="55"/>
        <end position="105"/>
    </location>
</feature>
<keyword evidence="2" id="KW-0548">Nucleotidyltransferase</keyword>
<dbReference type="GO" id="GO:0005524">
    <property type="term" value="F:ATP binding"/>
    <property type="evidence" value="ECO:0007669"/>
    <property type="project" value="UniProtKB-KW"/>
</dbReference>
<keyword evidence="5" id="KW-0067">ATP-binding</keyword>
<dbReference type="EMBL" id="WFKQ01000001">
    <property type="protein sequence ID" value="MUG31406.1"/>
    <property type="molecule type" value="Genomic_DNA"/>
</dbReference>
<dbReference type="GO" id="GO:0051607">
    <property type="term" value="P:defense response to virus"/>
    <property type="evidence" value="ECO:0007669"/>
    <property type="project" value="UniProtKB-KW"/>
</dbReference>
<name>A0A844LXC2_9GAMM</name>
<evidence type="ECO:0000256" key="5">
    <source>
        <dbReference type="ARBA" id="ARBA00022840"/>
    </source>
</evidence>
<keyword evidence="6" id="KW-0460">Magnesium</keyword>
<keyword evidence="7" id="KW-0546">Nucleotide metabolism</keyword>
<accession>A0A844LXC2</accession>
<evidence type="ECO:0000256" key="3">
    <source>
        <dbReference type="ARBA" id="ARBA00022723"/>
    </source>
</evidence>
<dbReference type="GO" id="GO:0016779">
    <property type="term" value="F:nucleotidyltransferase activity"/>
    <property type="evidence" value="ECO:0007669"/>
    <property type="project" value="UniProtKB-KW"/>
</dbReference>
<proteinExistence type="predicted"/>
<evidence type="ECO:0000256" key="1">
    <source>
        <dbReference type="ARBA" id="ARBA00022679"/>
    </source>
</evidence>
<keyword evidence="13" id="KW-1185">Reference proteome</keyword>
<evidence type="ECO:0000256" key="9">
    <source>
        <dbReference type="ARBA" id="ARBA00044145"/>
    </source>
</evidence>
<dbReference type="InterPro" id="IPR048445">
    <property type="entry name" value="DncV-like_NTFase"/>
</dbReference>
<keyword evidence="4" id="KW-0547">Nucleotide-binding</keyword>
<comment type="caution">
    <text evidence="12">The sequence shown here is derived from an EMBL/GenBank/DDBJ whole genome shotgun (WGS) entry which is preliminary data.</text>
</comment>
<keyword evidence="1" id="KW-0808">Transferase</keyword>
<dbReference type="Pfam" id="PF21654">
    <property type="entry name" value="DncV-like_NTFase"/>
    <property type="match status" value="1"/>
</dbReference>
<evidence type="ECO:0000259" key="11">
    <source>
        <dbReference type="Pfam" id="PF21654"/>
    </source>
</evidence>
<gene>
    <name evidence="12" type="ORF">GB996_01185</name>
</gene>
<evidence type="ECO:0000256" key="6">
    <source>
        <dbReference type="ARBA" id="ARBA00022842"/>
    </source>
</evidence>